<dbReference type="Pfam" id="PF13614">
    <property type="entry name" value="AAA_31"/>
    <property type="match status" value="1"/>
</dbReference>
<dbReference type="InterPro" id="IPR050678">
    <property type="entry name" value="DNA_Partitioning_ATPase"/>
</dbReference>
<dbReference type="InterPro" id="IPR025669">
    <property type="entry name" value="AAA_dom"/>
</dbReference>
<dbReference type="RefSeq" id="WP_054537315.1">
    <property type="nucleotide sequence ID" value="NZ_LGKP01000042.1"/>
</dbReference>
<gene>
    <name evidence="2" type="ORF">SE18_25605</name>
</gene>
<evidence type="ECO:0000313" key="2">
    <source>
        <dbReference type="EMBL" id="KPL79968.1"/>
    </source>
</evidence>
<dbReference type="PANTHER" id="PTHR13696:SF52">
    <property type="entry name" value="PARA FAMILY PROTEIN CT_582"/>
    <property type="match status" value="1"/>
</dbReference>
<name>A0A0P6XCA3_9CHLR</name>
<dbReference type="Gene3D" id="3.40.50.300">
    <property type="entry name" value="P-loop containing nucleotide triphosphate hydrolases"/>
    <property type="match status" value="1"/>
</dbReference>
<reference evidence="2 3" key="1">
    <citation type="submission" date="2015-07" db="EMBL/GenBank/DDBJ databases">
        <title>Whole genome sequence of Herpetosiphon geysericola DSM 7119.</title>
        <authorList>
            <person name="Hemp J."/>
            <person name="Ward L.M."/>
            <person name="Pace L.A."/>
            <person name="Fischer W.W."/>
        </authorList>
    </citation>
    <scope>NUCLEOTIDE SEQUENCE [LARGE SCALE GENOMIC DNA]</scope>
    <source>
        <strain evidence="2 3">DSM 7119</strain>
    </source>
</reference>
<keyword evidence="3" id="KW-1185">Reference proteome</keyword>
<evidence type="ECO:0000313" key="3">
    <source>
        <dbReference type="Proteomes" id="UP000050277"/>
    </source>
</evidence>
<dbReference type="InterPro" id="IPR027417">
    <property type="entry name" value="P-loop_NTPase"/>
</dbReference>
<sequence length="433" mass="47773">MKISFAMREAGSIGTLIASRYQSVTQYSSEAYDTPISLLETNDRLLDAVVLDDRVGSPAELLRLVDLGLTARKRVLVMITGPAQRDMQALQDRGALISPALDDNALISWVAENLGLVATMTSTTKVLGFGSGKGGASKTTMACLTAEAFAYRGGKILMIENDLSNASLRRQFNFGREALPFTDLASRDDTRGWTTESVRSFIRSKQIVINGEQVSIDFLLGPSTAANLHDLKPHQWDALYQIAIQLGYDVVIYDCSPELARRPYPLKILEFGGSVVIPCPLGILEREGARNLMDMVREYQLPLDRCSLLYVEPEKGSVWGDQMPLIQKMATQQFPQVHQLSMIPRDARAISQAAKRQVETGQYWSPLAVAPNSKLAQAVWAYSDELAKAVDIDLPRTAPKRSWWQRSVFNRNKLVPATIVADGVMVPEPEVAG</sequence>
<dbReference type="PANTHER" id="PTHR13696">
    <property type="entry name" value="P-LOOP CONTAINING NUCLEOSIDE TRIPHOSPHATE HYDROLASE"/>
    <property type="match status" value="1"/>
</dbReference>
<accession>A0A0P6XCA3</accession>
<protein>
    <recommendedName>
        <fullName evidence="1">AAA domain-containing protein</fullName>
    </recommendedName>
</protein>
<evidence type="ECO:0000259" key="1">
    <source>
        <dbReference type="Pfam" id="PF13614"/>
    </source>
</evidence>
<comment type="caution">
    <text evidence="2">The sequence shown here is derived from an EMBL/GenBank/DDBJ whole genome shotgun (WGS) entry which is preliminary data.</text>
</comment>
<organism evidence="2 3">
    <name type="scientific">Herpetosiphon geysericola</name>
    <dbReference type="NCBI Taxonomy" id="70996"/>
    <lineage>
        <taxon>Bacteria</taxon>
        <taxon>Bacillati</taxon>
        <taxon>Chloroflexota</taxon>
        <taxon>Chloroflexia</taxon>
        <taxon>Herpetosiphonales</taxon>
        <taxon>Herpetosiphonaceae</taxon>
        <taxon>Herpetosiphon</taxon>
    </lineage>
</organism>
<dbReference type="OrthoDB" id="141232at2"/>
<dbReference type="AlphaFoldDB" id="A0A0P6XCA3"/>
<dbReference type="Proteomes" id="UP000050277">
    <property type="component" value="Unassembled WGS sequence"/>
</dbReference>
<dbReference type="STRING" id="70996.SE18_25605"/>
<feature type="domain" description="AAA" evidence="1">
    <location>
        <begin position="125"/>
        <end position="300"/>
    </location>
</feature>
<proteinExistence type="predicted"/>
<dbReference type="SUPFAM" id="SSF52540">
    <property type="entry name" value="P-loop containing nucleoside triphosphate hydrolases"/>
    <property type="match status" value="1"/>
</dbReference>
<dbReference type="EMBL" id="LGKP01000042">
    <property type="protein sequence ID" value="KPL79968.1"/>
    <property type="molecule type" value="Genomic_DNA"/>
</dbReference>